<comment type="caution">
    <text evidence="2">The sequence shown here is derived from an EMBL/GenBank/DDBJ whole genome shotgun (WGS) entry which is preliminary data.</text>
</comment>
<dbReference type="AlphaFoldDB" id="A0A9D2BN55"/>
<evidence type="ECO:0000313" key="3">
    <source>
        <dbReference type="Proteomes" id="UP000886724"/>
    </source>
</evidence>
<sequence>MARKTLRLTKRGFFAIAIAVLVVALLLLVIFNQDSSENTIKKEETNVEISNVVAENQVLKVELLELVNERNYLESYQEVIMRIEKGEKVLGYKIARNQSFNKVMQLLPPGEDAPLLNHSSQKPSHEAYILVLTGDIVEYQNQDGKKTYQIVNGQLSYYQQSLLLESEYNSVYIASIDGKKEKMVNLDDYQKALASTESYMTMLQW</sequence>
<dbReference type="EMBL" id="DXET01000211">
    <property type="protein sequence ID" value="HIX82168.1"/>
    <property type="molecule type" value="Genomic_DNA"/>
</dbReference>
<dbReference type="Proteomes" id="UP000886724">
    <property type="component" value="Unassembled WGS sequence"/>
</dbReference>
<keyword evidence="1" id="KW-0472">Membrane</keyword>
<gene>
    <name evidence="2" type="ORF">H9980_09405</name>
</gene>
<proteinExistence type="predicted"/>
<name>A0A9D2BN55_9FIRM</name>
<keyword evidence="1" id="KW-0812">Transmembrane</keyword>
<organism evidence="2 3">
    <name type="scientific">Candidatus Erysipelatoclostridium merdavium</name>
    <dbReference type="NCBI Taxonomy" id="2838566"/>
    <lineage>
        <taxon>Bacteria</taxon>
        <taxon>Bacillati</taxon>
        <taxon>Bacillota</taxon>
        <taxon>Erysipelotrichia</taxon>
        <taxon>Erysipelotrichales</taxon>
        <taxon>Erysipelotrichales incertae sedis</taxon>
    </lineage>
</organism>
<evidence type="ECO:0000256" key="1">
    <source>
        <dbReference type="SAM" id="Phobius"/>
    </source>
</evidence>
<keyword evidence="1" id="KW-1133">Transmembrane helix</keyword>
<feature type="transmembrane region" description="Helical" evidence="1">
    <location>
        <begin position="12"/>
        <end position="31"/>
    </location>
</feature>
<reference evidence="2" key="2">
    <citation type="submission" date="2021-04" db="EMBL/GenBank/DDBJ databases">
        <authorList>
            <person name="Gilroy R."/>
        </authorList>
    </citation>
    <scope>NUCLEOTIDE SEQUENCE</scope>
    <source>
        <strain evidence="2">ChiGjej1B1-14440</strain>
    </source>
</reference>
<evidence type="ECO:0000313" key="2">
    <source>
        <dbReference type="EMBL" id="HIX82168.1"/>
    </source>
</evidence>
<accession>A0A9D2BN55</accession>
<reference evidence="2" key="1">
    <citation type="journal article" date="2021" name="PeerJ">
        <title>Extensive microbial diversity within the chicken gut microbiome revealed by metagenomics and culture.</title>
        <authorList>
            <person name="Gilroy R."/>
            <person name="Ravi A."/>
            <person name="Getino M."/>
            <person name="Pursley I."/>
            <person name="Horton D.L."/>
            <person name="Alikhan N.F."/>
            <person name="Baker D."/>
            <person name="Gharbi K."/>
            <person name="Hall N."/>
            <person name="Watson M."/>
            <person name="Adriaenssens E.M."/>
            <person name="Foster-Nyarko E."/>
            <person name="Jarju S."/>
            <person name="Secka A."/>
            <person name="Antonio M."/>
            <person name="Oren A."/>
            <person name="Chaudhuri R.R."/>
            <person name="La Ragione R."/>
            <person name="Hildebrand F."/>
            <person name="Pallen M.J."/>
        </authorList>
    </citation>
    <scope>NUCLEOTIDE SEQUENCE</scope>
    <source>
        <strain evidence="2">ChiGjej1B1-14440</strain>
    </source>
</reference>
<protein>
    <submittedName>
        <fullName evidence="2">Uncharacterized protein</fullName>
    </submittedName>
</protein>